<protein>
    <submittedName>
        <fullName evidence="7">ABC transporter ATP-binding protein</fullName>
    </submittedName>
</protein>
<dbReference type="CDD" id="cd07346">
    <property type="entry name" value="ABC_6TM_exporters"/>
    <property type="match status" value="1"/>
</dbReference>
<dbReference type="PANTHER" id="PTHR43394">
    <property type="entry name" value="ATP-DEPENDENT PERMEASE MDL1, MITOCHONDRIAL"/>
    <property type="match status" value="1"/>
</dbReference>
<dbReference type="Gene3D" id="1.20.1560.10">
    <property type="entry name" value="ABC transporter type 1, transmembrane domain"/>
    <property type="match status" value="1"/>
</dbReference>
<dbReference type="PROSITE" id="PS50929">
    <property type="entry name" value="ABC_TM1F"/>
    <property type="match status" value="1"/>
</dbReference>
<reference evidence="7 8" key="1">
    <citation type="submission" date="2020-07" db="EMBL/GenBank/DDBJ databases">
        <title>non toxigenic Corynebacterium sp. nov from a clinical source.</title>
        <authorList>
            <person name="Bernier A.-M."/>
            <person name="Bernard K."/>
        </authorList>
    </citation>
    <scope>NUCLEOTIDE SEQUENCE [LARGE SCALE GENOMIC DNA]</scope>
    <source>
        <strain evidence="8">NML 93-0612</strain>
    </source>
</reference>
<dbReference type="InterPro" id="IPR003439">
    <property type="entry name" value="ABC_transporter-like_ATP-bd"/>
</dbReference>
<keyword evidence="3 5" id="KW-1133">Transmembrane helix</keyword>
<feature type="transmembrane region" description="Helical" evidence="5">
    <location>
        <begin position="85"/>
        <end position="105"/>
    </location>
</feature>
<evidence type="ECO:0000256" key="4">
    <source>
        <dbReference type="ARBA" id="ARBA00023136"/>
    </source>
</evidence>
<dbReference type="Pfam" id="PF00005">
    <property type="entry name" value="ABC_tran"/>
    <property type="match status" value="1"/>
</dbReference>
<keyword evidence="7" id="KW-0547">Nucleotide-binding</keyword>
<feature type="transmembrane region" description="Helical" evidence="5">
    <location>
        <begin position="276"/>
        <end position="294"/>
    </location>
</feature>
<evidence type="ECO:0000313" key="7">
    <source>
        <dbReference type="EMBL" id="QMV85318.1"/>
    </source>
</evidence>
<accession>A0A7G5FFC7</accession>
<keyword evidence="8" id="KW-1185">Reference proteome</keyword>
<evidence type="ECO:0000313" key="8">
    <source>
        <dbReference type="Proteomes" id="UP000515570"/>
    </source>
</evidence>
<dbReference type="SUPFAM" id="SSF90123">
    <property type="entry name" value="ABC transporter transmembrane region"/>
    <property type="match status" value="1"/>
</dbReference>
<feature type="domain" description="ABC transmembrane type-1" evidence="6">
    <location>
        <begin position="52"/>
        <end position="327"/>
    </location>
</feature>
<dbReference type="GO" id="GO:0005886">
    <property type="term" value="C:plasma membrane"/>
    <property type="evidence" value="ECO:0007669"/>
    <property type="project" value="UniProtKB-SubCell"/>
</dbReference>
<gene>
    <name evidence="7" type="ORF">HW450_00705</name>
</gene>
<dbReference type="Gene3D" id="3.40.50.300">
    <property type="entry name" value="P-loop containing nucleotide triphosphate hydrolases"/>
    <property type="match status" value="1"/>
</dbReference>
<evidence type="ECO:0000256" key="2">
    <source>
        <dbReference type="ARBA" id="ARBA00022692"/>
    </source>
</evidence>
<dbReference type="InterPro" id="IPR017871">
    <property type="entry name" value="ABC_transporter-like_CS"/>
</dbReference>
<organism evidence="7 8">
    <name type="scientific">Corynebacterium hindlerae</name>
    <dbReference type="NCBI Taxonomy" id="699041"/>
    <lineage>
        <taxon>Bacteria</taxon>
        <taxon>Bacillati</taxon>
        <taxon>Actinomycetota</taxon>
        <taxon>Actinomycetes</taxon>
        <taxon>Mycobacteriales</taxon>
        <taxon>Corynebacteriaceae</taxon>
        <taxon>Corynebacterium</taxon>
    </lineage>
</organism>
<evidence type="ECO:0000256" key="1">
    <source>
        <dbReference type="ARBA" id="ARBA00004651"/>
    </source>
</evidence>
<dbReference type="RefSeq" id="WP_182386140.1">
    <property type="nucleotide sequence ID" value="NZ_CP059833.1"/>
</dbReference>
<dbReference type="GO" id="GO:0015421">
    <property type="term" value="F:ABC-type oligopeptide transporter activity"/>
    <property type="evidence" value="ECO:0007669"/>
    <property type="project" value="TreeGrafter"/>
</dbReference>
<dbReference type="GO" id="GO:0005524">
    <property type="term" value="F:ATP binding"/>
    <property type="evidence" value="ECO:0007669"/>
    <property type="project" value="UniProtKB-KW"/>
</dbReference>
<dbReference type="PROSITE" id="PS00211">
    <property type="entry name" value="ABC_TRANSPORTER_1"/>
    <property type="match status" value="1"/>
</dbReference>
<evidence type="ECO:0000256" key="5">
    <source>
        <dbReference type="SAM" id="Phobius"/>
    </source>
</evidence>
<dbReference type="InterPro" id="IPR039421">
    <property type="entry name" value="Type_1_exporter"/>
</dbReference>
<name>A0A7G5FFC7_9CORY</name>
<dbReference type="Proteomes" id="UP000515570">
    <property type="component" value="Chromosome"/>
</dbReference>
<dbReference type="InterPro" id="IPR011527">
    <property type="entry name" value="ABC1_TM_dom"/>
</dbReference>
<keyword evidence="7" id="KW-0067">ATP-binding</keyword>
<dbReference type="EMBL" id="CP059833">
    <property type="protein sequence ID" value="QMV85318.1"/>
    <property type="molecule type" value="Genomic_DNA"/>
</dbReference>
<keyword evidence="4 5" id="KW-0472">Membrane</keyword>
<comment type="subcellular location">
    <subcellularLocation>
        <location evidence="1">Cell membrane</location>
        <topology evidence="1">Multi-pass membrane protein</topology>
    </subcellularLocation>
</comment>
<sequence>MFTHPSKVPPRMRSWAWFVPEHPPEAAPILSGQQRGFQVALTALGSHRRAVIALAIAWFSSSMMSALISRIVGFAVDKVVPFADITLLVSSVTAIVLTMTIMFFVDATGDSLTTLSISRVAHDMRLELVQRLVRGHSTKTPGEILNTVDEDAQQVGDVKQILNFPLVMVGYLASTIIIVAQFSWQLASLMFLGGVGTAVASYFTGKAIAKISRSRRAAEAASISLATDYAQGSRVLKGLGAVERAEEKFTQKATDALSLMLDDARIFALTNFLRQLIPLLANIAVLGCAGWFAVRGSITPGEFFTVTLVAPPALTVMGFALGFLTDYWARAVASSGRVLELAETTAITAQHGDLITPTRTGLEVWLTDTPAARDAARSELATMAAIQVPHSANIFEGTLADNIDPTGSATKVKEALEAAACEDIIRRLGGFSPNGELPEAAIGEAGLNLSGGQRQRVALARVLALDPDVLVLDDPTTGLDAVTLDNVACATKQLREGKLTIVLTTSRGWVSVADRIVKKGER</sequence>
<dbReference type="PANTHER" id="PTHR43394:SF1">
    <property type="entry name" value="ATP-BINDING CASSETTE SUB-FAMILY B MEMBER 10, MITOCHONDRIAL"/>
    <property type="match status" value="1"/>
</dbReference>
<evidence type="ECO:0000259" key="6">
    <source>
        <dbReference type="PROSITE" id="PS50929"/>
    </source>
</evidence>
<dbReference type="AlphaFoldDB" id="A0A7G5FFC7"/>
<dbReference type="SUPFAM" id="SSF52540">
    <property type="entry name" value="P-loop containing nucleoside triphosphate hydrolases"/>
    <property type="match status" value="1"/>
</dbReference>
<feature type="transmembrane region" description="Helical" evidence="5">
    <location>
        <begin position="51"/>
        <end position="73"/>
    </location>
</feature>
<feature type="transmembrane region" description="Helical" evidence="5">
    <location>
        <begin position="186"/>
        <end position="205"/>
    </location>
</feature>
<dbReference type="InterPro" id="IPR027417">
    <property type="entry name" value="P-loop_NTPase"/>
</dbReference>
<dbReference type="InterPro" id="IPR036640">
    <property type="entry name" value="ABC1_TM_sf"/>
</dbReference>
<dbReference type="GO" id="GO:0016887">
    <property type="term" value="F:ATP hydrolysis activity"/>
    <property type="evidence" value="ECO:0007669"/>
    <property type="project" value="InterPro"/>
</dbReference>
<feature type="transmembrane region" description="Helical" evidence="5">
    <location>
        <begin position="161"/>
        <end position="180"/>
    </location>
</feature>
<feature type="transmembrane region" description="Helical" evidence="5">
    <location>
        <begin position="306"/>
        <end position="329"/>
    </location>
</feature>
<keyword evidence="2 5" id="KW-0812">Transmembrane</keyword>
<evidence type="ECO:0000256" key="3">
    <source>
        <dbReference type="ARBA" id="ARBA00022989"/>
    </source>
</evidence>
<dbReference type="Pfam" id="PF00664">
    <property type="entry name" value="ABC_membrane"/>
    <property type="match status" value="1"/>
</dbReference>
<proteinExistence type="predicted"/>